<feature type="non-terminal residue" evidence="2">
    <location>
        <position position="167"/>
    </location>
</feature>
<feature type="compositionally biased region" description="Basic residues" evidence="1">
    <location>
        <begin position="132"/>
        <end position="155"/>
    </location>
</feature>
<dbReference type="EMBL" id="CADCVQ010000020">
    <property type="protein sequence ID" value="CAA9475541.1"/>
    <property type="molecule type" value="Genomic_DNA"/>
</dbReference>
<feature type="region of interest" description="Disordered" evidence="1">
    <location>
        <begin position="102"/>
        <end position="155"/>
    </location>
</feature>
<feature type="compositionally biased region" description="Basic and acidic residues" evidence="1">
    <location>
        <begin position="102"/>
        <end position="112"/>
    </location>
</feature>
<accession>A0A6J4RJT8</accession>
<evidence type="ECO:0000256" key="1">
    <source>
        <dbReference type="SAM" id="MobiDB-lite"/>
    </source>
</evidence>
<feature type="non-terminal residue" evidence="2">
    <location>
        <position position="1"/>
    </location>
</feature>
<protein>
    <submittedName>
        <fullName evidence="2">Uncharacterized protein</fullName>
    </submittedName>
</protein>
<sequence>GQTQSVLVRRPRGRAGVRCARAGVRTERCPARRPRLPRRHRVRAANRPGSRGRGRRRGGRLVGPIGRRLVARNGRRVTAVRRGRDALRIGLRGEGRFRQREGIAEDERDHSRAVRRRGARVGDGSRPDAVTRQRRRRVAHARRGRGRGAAARRARRSAVAAAFYPRL</sequence>
<name>A0A6J4RJT8_9ACTN</name>
<gene>
    <name evidence="2" type="ORF">AVDCRST_MAG67-386</name>
</gene>
<organism evidence="2">
    <name type="scientific">uncultured Solirubrobacteraceae bacterium</name>
    <dbReference type="NCBI Taxonomy" id="1162706"/>
    <lineage>
        <taxon>Bacteria</taxon>
        <taxon>Bacillati</taxon>
        <taxon>Actinomycetota</taxon>
        <taxon>Thermoleophilia</taxon>
        <taxon>Solirubrobacterales</taxon>
        <taxon>Solirubrobacteraceae</taxon>
        <taxon>environmental samples</taxon>
    </lineage>
</organism>
<proteinExistence type="predicted"/>
<reference evidence="2" key="1">
    <citation type="submission" date="2020-02" db="EMBL/GenBank/DDBJ databases">
        <authorList>
            <person name="Meier V. D."/>
        </authorList>
    </citation>
    <scope>NUCLEOTIDE SEQUENCE</scope>
    <source>
        <strain evidence="2">AVDCRST_MAG67</strain>
    </source>
</reference>
<dbReference type="AlphaFoldDB" id="A0A6J4RJT8"/>
<evidence type="ECO:0000313" key="2">
    <source>
        <dbReference type="EMBL" id="CAA9475541.1"/>
    </source>
</evidence>